<evidence type="ECO:0000313" key="2">
    <source>
        <dbReference type="EMBL" id="MBA8953786.1"/>
    </source>
</evidence>
<protein>
    <submittedName>
        <fullName evidence="2">Uncharacterized protein</fullName>
    </submittedName>
</protein>
<name>A0A7W3QNP3_ACTNM</name>
<keyword evidence="1" id="KW-0812">Transmembrane</keyword>
<accession>A0A7W3QNP3</accession>
<feature type="transmembrane region" description="Helical" evidence="1">
    <location>
        <begin position="21"/>
        <end position="39"/>
    </location>
</feature>
<keyword evidence="3" id="KW-1185">Reference proteome</keyword>
<proteinExistence type="predicted"/>
<evidence type="ECO:0000313" key="3">
    <source>
        <dbReference type="Proteomes" id="UP000572680"/>
    </source>
</evidence>
<reference evidence="2 3" key="1">
    <citation type="submission" date="2020-08" db="EMBL/GenBank/DDBJ databases">
        <title>Genomic Encyclopedia of Type Strains, Phase IV (KMG-IV): sequencing the most valuable type-strain genomes for metagenomic binning, comparative biology and taxonomic classification.</title>
        <authorList>
            <person name="Goeker M."/>
        </authorList>
    </citation>
    <scope>NUCLEOTIDE SEQUENCE [LARGE SCALE GENOMIC DNA]</scope>
    <source>
        <strain evidence="2 3">DSM 44197</strain>
    </source>
</reference>
<keyword evidence="1" id="KW-0472">Membrane</keyword>
<dbReference type="AlphaFoldDB" id="A0A7W3QNP3"/>
<dbReference type="EMBL" id="JACJIA010000007">
    <property type="protein sequence ID" value="MBA8953786.1"/>
    <property type="molecule type" value="Genomic_DNA"/>
</dbReference>
<dbReference type="RefSeq" id="WP_182845936.1">
    <property type="nucleotide sequence ID" value="NZ_BAAALP010000117.1"/>
</dbReference>
<keyword evidence="1" id="KW-1133">Transmembrane helix</keyword>
<gene>
    <name evidence="2" type="ORF">HNR61_005439</name>
</gene>
<evidence type="ECO:0000256" key="1">
    <source>
        <dbReference type="SAM" id="Phobius"/>
    </source>
</evidence>
<organism evidence="2 3">
    <name type="scientific">Actinomadura namibiensis</name>
    <dbReference type="NCBI Taxonomy" id="182080"/>
    <lineage>
        <taxon>Bacteria</taxon>
        <taxon>Bacillati</taxon>
        <taxon>Actinomycetota</taxon>
        <taxon>Actinomycetes</taxon>
        <taxon>Streptosporangiales</taxon>
        <taxon>Thermomonosporaceae</taxon>
        <taxon>Actinomadura</taxon>
    </lineage>
</organism>
<feature type="transmembrane region" description="Helical" evidence="1">
    <location>
        <begin position="143"/>
        <end position="170"/>
    </location>
</feature>
<sequence>MWAAPHPEPVRPSAGWYTVPALLLAAAALWCLVFVGLNLGSLRVADDPPASGDPASGVTVRLVRGHGYFLYAQRNAPAPTVCVVAAPDGMTGPVVLTRENAWSAGERPGLRYTATFEAPMTGTVRLACQDTEGQITVTPDDTVFGYLGLSVIGGAVAGAFAAVFWIVLFVRRSHAQRTPDTPTPHHL</sequence>
<dbReference type="Proteomes" id="UP000572680">
    <property type="component" value="Unassembled WGS sequence"/>
</dbReference>
<comment type="caution">
    <text evidence="2">The sequence shown here is derived from an EMBL/GenBank/DDBJ whole genome shotgun (WGS) entry which is preliminary data.</text>
</comment>